<sequence length="397" mass="44003">MPALISVETAVERIKTHLPDWGEESVDLEQVRSGILAEPITADRAYPAAHRIMMDGIALAWESYNHDQRAFKILGTIAAGEPKRTLTDPLACYEIMTGAVLPDGCDVVIPYEDIQISSEGELRIAEIVHDQAWQRMANIHPQGSDFNLSEVLLRPGVVLNGPAWGILASVGKAQVIIKRLPRIQITATGQELIPVHQPPQPHQVRISNPYALKASLISHGFPDVDLDYVADDPELMTAHFQQQTVNYDLLIYCGGVSKGKFDYLPTVWSQAGVKNYIHGVAQRPGKPLWFGVDHMHQTAVFGLPGNPVSSLVCLHRYILQQRPMFAQLTTDFEFTKPLTYFLPVQSHVSSDARILATPHPMKNSGDFMALAPTDGFVELPADRAIFKAGESFPFFPW</sequence>
<organism evidence="9 10">
    <name type="scientific">Pseudocalidococcus azoricus BACA0444</name>
    <dbReference type="NCBI Taxonomy" id="2918990"/>
    <lineage>
        <taxon>Bacteria</taxon>
        <taxon>Bacillati</taxon>
        <taxon>Cyanobacteriota</taxon>
        <taxon>Cyanophyceae</taxon>
        <taxon>Acaryochloridales</taxon>
        <taxon>Thermosynechococcaceae</taxon>
        <taxon>Pseudocalidococcus</taxon>
        <taxon>Pseudocalidococcus azoricus</taxon>
    </lineage>
</organism>
<evidence type="ECO:0000256" key="2">
    <source>
        <dbReference type="ARBA" id="ARBA00005046"/>
    </source>
</evidence>
<dbReference type="GO" id="GO:0046872">
    <property type="term" value="F:metal ion binding"/>
    <property type="evidence" value="ECO:0007669"/>
    <property type="project" value="UniProtKB-UniRule"/>
</dbReference>
<dbReference type="InterPro" id="IPR036135">
    <property type="entry name" value="MoeA_linker/N_sf"/>
</dbReference>
<dbReference type="InterPro" id="IPR036688">
    <property type="entry name" value="MoeA_C_domain_IV_sf"/>
</dbReference>
<keyword evidence="10" id="KW-1185">Reference proteome</keyword>
<comment type="similarity">
    <text evidence="3 7">Belongs to the MoeA family.</text>
</comment>
<dbReference type="Pfam" id="PF03454">
    <property type="entry name" value="MoeA_C"/>
    <property type="match status" value="1"/>
</dbReference>
<dbReference type="SUPFAM" id="SSF53218">
    <property type="entry name" value="Molybdenum cofactor biosynthesis proteins"/>
    <property type="match status" value="1"/>
</dbReference>
<dbReference type="InterPro" id="IPR001453">
    <property type="entry name" value="MoaB/Mog_dom"/>
</dbReference>
<keyword evidence="7" id="KW-0808">Transferase</keyword>
<protein>
    <recommendedName>
        <fullName evidence="7">Molybdopterin molybdenumtransferase</fullName>
        <ecNumber evidence="7">2.10.1.1</ecNumber>
    </recommendedName>
</protein>
<dbReference type="GO" id="GO:0006777">
    <property type="term" value="P:Mo-molybdopterin cofactor biosynthetic process"/>
    <property type="evidence" value="ECO:0007669"/>
    <property type="project" value="UniProtKB-UniRule"/>
</dbReference>
<dbReference type="GO" id="GO:0061599">
    <property type="term" value="F:molybdopterin molybdotransferase activity"/>
    <property type="evidence" value="ECO:0007669"/>
    <property type="project" value="UniProtKB-UniRule"/>
</dbReference>
<evidence type="ECO:0000256" key="1">
    <source>
        <dbReference type="ARBA" id="ARBA00002901"/>
    </source>
</evidence>
<dbReference type="GO" id="GO:0005829">
    <property type="term" value="C:cytosol"/>
    <property type="evidence" value="ECO:0007669"/>
    <property type="project" value="TreeGrafter"/>
</dbReference>
<dbReference type="EC" id="2.10.1.1" evidence="7"/>
<keyword evidence="4 7" id="KW-0500">Molybdenum</keyword>
<gene>
    <name evidence="9" type="ORF">RIF25_06725</name>
</gene>
<dbReference type="InterPro" id="IPR005110">
    <property type="entry name" value="MoeA_linker/N"/>
</dbReference>
<dbReference type="InterPro" id="IPR038987">
    <property type="entry name" value="MoeA-like"/>
</dbReference>
<dbReference type="PANTHER" id="PTHR10192">
    <property type="entry name" value="MOLYBDOPTERIN BIOSYNTHESIS PROTEIN"/>
    <property type="match status" value="1"/>
</dbReference>
<comment type="caution">
    <text evidence="9">The sequence shown here is derived from an EMBL/GenBank/DDBJ whole genome shotgun (WGS) entry which is preliminary data.</text>
</comment>
<dbReference type="Gene3D" id="2.40.340.10">
    <property type="entry name" value="MoeA, C-terminal, domain IV"/>
    <property type="match status" value="1"/>
</dbReference>
<evidence type="ECO:0000259" key="8">
    <source>
        <dbReference type="SMART" id="SM00852"/>
    </source>
</evidence>
<feature type="domain" description="MoaB/Mog" evidence="8">
    <location>
        <begin position="184"/>
        <end position="325"/>
    </location>
</feature>
<dbReference type="PROSITE" id="PS01079">
    <property type="entry name" value="MOCF_BIOSYNTHESIS_2"/>
    <property type="match status" value="1"/>
</dbReference>
<dbReference type="Gene3D" id="3.40.980.10">
    <property type="entry name" value="MoaB/Mog-like domain"/>
    <property type="match status" value="1"/>
</dbReference>
<proteinExistence type="inferred from homology"/>
<evidence type="ECO:0000256" key="4">
    <source>
        <dbReference type="ARBA" id="ARBA00022505"/>
    </source>
</evidence>
<reference evidence="10" key="1">
    <citation type="submission" date="2023-07" db="EMBL/GenBank/DDBJ databases">
        <authorList>
            <person name="Luz R."/>
            <person name="Cordeiro R."/>
            <person name="Fonseca A."/>
            <person name="Goncalves V."/>
        </authorList>
    </citation>
    <scope>NUCLEOTIDE SEQUENCE [LARGE SCALE GENOMIC DNA]</scope>
    <source>
        <strain evidence="10">BACA0444</strain>
    </source>
</reference>
<keyword evidence="5 7" id="KW-0501">Molybdenum cofactor biosynthesis</keyword>
<dbReference type="InterPro" id="IPR036425">
    <property type="entry name" value="MoaB/Mog-like_dom_sf"/>
</dbReference>
<dbReference type="InterPro" id="IPR005111">
    <property type="entry name" value="MoeA_C_domain_IV"/>
</dbReference>
<evidence type="ECO:0000256" key="5">
    <source>
        <dbReference type="ARBA" id="ARBA00023150"/>
    </source>
</evidence>
<evidence type="ECO:0000313" key="10">
    <source>
        <dbReference type="Proteomes" id="UP001268256"/>
    </source>
</evidence>
<dbReference type="PANTHER" id="PTHR10192:SF5">
    <property type="entry name" value="GEPHYRIN"/>
    <property type="match status" value="1"/>
</dbReference>
<comment type="function">
    <text evidence="1 7">Catalyzes the insertion of molybdate into adenylated molybdopterin with the concomitant release of AMP.</text>
</comment>
<dbReference type="Gene3D" id="2.170.190.11">
    <property type="entry name" value="Molybdopterin biosynthesis moea protein, domain 3"/>
    <property type="match status" value="1"/>
</dbReference>
<dbReference type="Pfam" id="PF03453">
    <property type="entry name" value="MoeA_N"/>
    <property type="match status" value="1"/>
</dbReference>
<dbReference type="Pfam" id="PF00994">
    <property type="entry name" value="MoCF_biosynth"/>
    <property type="match status" value="1"/>
</dbReference>
<evidence type="ECO:0000256" key="6">
    <source>
        <dbReference type="ARBA" id="ARBA00047317"/>
    </source>
</evidence>
<keyword evidence="7" id="KW-0479">Metal-binding</keyword>
<dbReference type="RefSeq" id="WP_322877776.1">
    <property type="nucleotide sequence ID" value="NZ_JAVMIP010000004.1"/>
</dbReference>
<dbReference type="EMBL" id="JAVMIP010000004">
    <property type="protein sequence ID" value="MDS3860501.1"/>
    <property type="molecule type" value="Genomic_DNA"/>
</dbReference>
<dbReference type="Proteomes" id="UP001268256">
    <property type="component" value="Unassembled WGS sequence"/>
</dbReference>
<dbReference type="SUPFAM" id="SSF63867">
    <property type="entry name" value="MoeA C-terminal domain-like"/>
    <property type="match status" value="1"/>
</dbReference>
<dbReference type="Gene3D" id="3.90.105.10">
    <property type="entry name" value="Molybdopterin biosynthesis moea protein, domain 2"/>
    <property type="match status" value="1"/>
</dbReference>
<comment type="cofactor">
    <cofactor evidence="7">
        <name>Mg(2+)</name>
        <dbReference type="ChEBI" id="CHEBI:18420"/>
    </cofactor>
</comment>
<keyword evidence="7" id="KW-0460">Magnesium</keyword>
<dbReference type="InterPro" id="IPR008284">
    <property type="entry name" value="MoCF_biosynth_CS"/>
</dbReference>
<evidence type="ECO:0000256" key="7">
    <source>
        <dbReference type="RuleBase" id="RU365090"/>
    </source>
</evidence>
<comment type="catalytic activity">
    <reaction evidence="6">
        <text>adenylyl-molybdopterin + molybdate = Mo-molybdopterin + AMP + H(+)</text>
        <dbReference type="Rhea" id="RHEA:35047"/>
        <dbReference type="ChEBI" id="CHEBI:15378"/>
        <dbReference type="ChEBI" id="CHEBI:36264"/>
        <dbReference type="ChEBI" id="CHEBI:62727"/>
        <dbReference type="ChEBI" id="CHEBI:71302"/>
        <dbReference type="ChEBI" id="CHEBI:456215"/>
        <dbReference type="EC" id="2.10.1.1"/>
    </reaction>
</comment>
<evidence type="ECO:0000313" key="9">
    <source>
        <dbReference type="EMBL" id="MDS3860501.1"/>
    </source>
</evidence>
<evidence type="ECO:0000256" key="3">
    <source>
        <dbReference type="ARBA" id="ARBA00010763"/>
    </source>
</evidence>
<dbReference type="CDD" id="cd00887">
    <property type="entry name" value="MoeA"/>
    <property type="match status" value="1"/>
</dbReference>
<dbReference type="SUPFAM" id="SSF63882">
    <property type="entry name" value="MoeA N-terminal region -like"/>
    <property type="match status" value="1"/>
</dbReference>
<dbReference type="AlphaFoldDB" id="A0AAE4JVX0"/>
<comment type="pathway">
    <text evidence="2 7">Cofactor biosynthesis; molybdopterin biosynthesis.</text>
</comment>
<accession>A0AAE4JVX0</accession>
<name>A0AAE4JVX0_9CYAN</name>
<dbReference type="SMART" id="SM00852">
    <property type="entry name" value="MoCF_biosynth"/>
    <property type="match status" value="1"/>
</dbReference>